<feature type="compositionally biased region" description="Low complexity" evidence="1">
    <location>
        <begin position="166"/>
        <end position="180"/>
    </location>
</feature>
<reference evidence="4" key="1">
    <citation type="journal article" date="2019" name="Int. J. Syst. Evol. Microbiol.">
        <title>The Global Catalogue of Microorganisms (GCM) 10K type strain sequencing project: providing services to taxonomists for standard genome sequencing and annotation.</title>
        <authorList>
            <consortium name="The Broad Institute Genomics Platform"/>
            <consortium name="The Broad Institute Genome Sequencing Center for Infectious Disease"/>
            <person name="Wu L."/>
            <person name="Ma J."/>
        </authorList>
    </citation>
    <scope>NUCLEOTIDE SEQUENCE [LARGE SCALE GENOMIC DNA]</scope>
    <source>
        <strain evidence="4">CGMCC 4.7304</strain>
    </source>
</reference>
<dbReference type="Pfam" id="PF10935">
    <property type="entry name" value="DUF2637"/>
    <property type="match status" value="1"/>
</dbReference>
<evidence type="ECO:0000256" key="2">
    <source>
        <dbReference type="SAM" id="Phobius"/>
    </source>
</evidence>
<gene>
    <name evidence="3" type="ORF">ACFP1Z_06665</name>
</gene>
<dbReference type="InterPro" id="IPR021235">
    <property type="entry name" value="DUF2637"/>
</dbReference>
<feature type="compositionally biased region" description="Basic and acidic residues" evidence="1">
    <location>
        <begin position="152"/>
        <end position="165"/>
    </location>
</feature>
<evidence type="ECO:0000313" key="4">
    <source>
        <dbReference type="Proteomes" id="UP001596083"/>
    </source>
</evidence>
<protein>
    <submittedName>
        <fullName evidence="3">DUF2637 domain-containing protein</fullName>
    </submittedName>
</protein>
<accession>A0ABW0YZP1</accession>
<evidence type="ECO:0000313" key="3">
    <source>
        <dbReference type="EMBL" id="MFC5719860.1"/>
    </source>
</evidence>
<evidence type="ECO:0000256" key="1">
    <source>
        <dbReference type="SAM" id="MobiDB-lite"/>
    </source>
</evidence>
<feature type="region of interest" description="Disordered" evidence="1">
    <location>
        <begin position="140"/>
        <end position="220"/>
    </location>
</feature>
<keyword evidence="4" id="KW-1185">Reference proteome</keyword>
<keyword evidence="2" id="KW-0812">Transmembrane</keyword>
<feature type="transmembrane region" description="Helical" evidence="2">
    <location>
        <begin position="48"/>
        <end position="69"/>
    </location>
</feature>
<sequence>MTARTATEVTVRRDWLSEAGMGAVGLAAAASSYAALQDLALRTGWWPWLSWLLPLTVDAYAMTAVRIWLGRATRNTTARTWAKANAIGGIALSVAGNAVDHAAAAGVIAVSWPLIVAVSAIPPVVLGLLVHMAHLRGLPPADTGSGTPAHGESAEPRQPAADDRPATAQQASAADTTAPLPTVPPPPPAVVRTSKPRQPRRRTPADTGQRKALPPGSTDEELIAAARQRIAEEGEASATWLIKTFGIGTGRAGRIRDAAAQLPAPAAPLALLPGTPPAVDLTKHRTTESTTESTTDSAEESAA</sequence>
<comment type="caution">
    <text evidence="3">The sequence shown here is derived from an EMBL/GenBank/DDBJ whole genome shotgun (WGS) entry which is preliminary data.</text>
</comment>
<feature type="transmembrane region" description="Helical" evidence="2">
    <location>
        <begin position="105"/>
        <end position="130"/>
    </location>
</feature>
<feature type="transmembrane region" description="Helical" evidence="2">
    <location>
        <begin position="15"/>
        <end position="36"/>
    </location>
</feature>
<dbReference type="RefSeq" id="WP_390314954.1">
    <property type="nucleotide sequence ID" value="NZ_JBHSPB010000003.1"/>
</dbReference>
<feature type="region of interest" description="Disordered" evidence="1">
    <location>
        <begin position="268"/>
        <end position="303"/>
    </location>
</feature>
<dbReference type="Proteomes" id="UP001596083">
    <property type="component" value="Unassembled WGS sequence"/>
</dbReference>
<keyword evidence="2" id="KW-1133">Transmembrane helix</keyword>
<organism evidence="3 4">
    <name type="scientific">Streptomyces gamaensis</name>
    <dbReference type="NCBI Taxonomy" id="1763542"/>
    <lineage>
        <taxon>Bacteria</taxon>
        <taxon>Bacillati</taxon>
        <taxon>Actinomycetota</taxon>
        <taxon>Actinomycetes</taxon>
        <taxon>Kitasatosporales</taxon>
        <taxon>Streptomycetaceae</taxon>
        <taxon>Streptomyces</taxon>
    </lineage>
</organism>
<dbReference type="EMBL" id="JBHSPB010000003">
    <property type="protein sequence ID" value="MFC5719860.1"/>
    <property type="molecule type" value="Genomic_DNA"/>
</dbReference>
<keyword evidence="2" id="KW-0472">Membrane</keyword>
<proteinExistence type="predicted"/>
<name>A0ABW0YZP1_9ACTN</name>